<dbReference type="Pfam" id="PF13692">
    <property type="entry name" value="Glyco_trans_1_4"/>
    <property type="match status" value="1"/>
</dbReference>
<evidence type="ECO:0000313" key="3">
    <source>
        <dbReference type="Proteomes" id="UP000006365"/>
    </source>
</evidence>
<proteinExistence type="predicted"/>
<sequence length="375" mass="42278">MLLDTILFVVAEDSYFVSHRLHLAQHALDNGYRVVLITHGNKYKEIIEKKGINVYNWNINRSSINIILEVYSIVKLRQMIKDIRPKIVHAVAMKPVLYSSIACKGIDAIRCVFALGGLGFIFSSQKRYARFIRPLIIIALRYALSGKKNRLILQNIDDQHVIIRHRIIAEEQIRLIRGAGVNTSIFSPQPEAVGLPLVVLPGRMLWDKGIGDFVECARAIKAKGIAARFALVGDPDEHNPECVPRGQLEAWKKEGVVEWWGYCDDMPEVLRQAAIVCLPSYGEGLPKALLEAASCGRPIVTYDVSGCREVVVHERNGLLVPLKDGRALAAAVEKLLHDPELRMRMGRFGREMVIAEFAEERIARETMRVWEEVRG</sequence>
<dbReference type="KEGG" id="dpr:Despr_3186"/>
<evidence type="ECO:0000259" key="1">
    <source>
        <dbReference type="Pfam" id="PF13477"/>
    </source>
</evidence>
<dbReference type="RefSeq" id="WP_015725838.1">
    <property type="nucleotide sequence ID" value="NC_014972.1"/>
</dbReference>
<dbReference type="PANTHER" id="PTHR12526">
    <property type="entry name" value="GLYCOSYLTRANSFERASE"/>
    <property type="match status" value="1"/>
</dbReference>
<dbReference type="InterPro" id="IPR028098">
    <property type="entry name" value="Glyco_trans_4-like_N"/>
</dbReference>
<keyword evidence="3" id="KW-1185">Reference proteome</keyword>
<organism evidence="2 3">
    <name type="scientific">Desulfobulbus propionicus (strain ATCC 33891 / DSM 2032 / VKM B-1956 / 1pr3)</name>
    <dbReference type="NCBI Taxonomy" id="577650"/>
    <lineage>
        <taxon>Bacteria</taxon>
        <taxon>Pseudomonadati</taxon>
        <taxon>Thermodesulfobacteriota</taxon>
        <taxon>Desulfobulbia</taxon>
        <taxon>Desulfobulbales</taxon>
        <taxon>Desulfobulbaceae</taxon>
        <taxon>Desulfobulbus</taxon>
    </lineage>
</organism>
<evidence type="ECO:0000313" key="2">
    <source>
        <dbReference type="EMBL" id="ADW19314.1"/>
    </source>
</evidence>
<reference evidence="2 3" key="1">
    <citation type="journal article" date="2011" name="Stand. Genomic Sci.">
        <title>Complete genome sequence of Desulfobulbus propionicus type strain (1pr3).</title>
        <authorList>
            <person name="Pagani I."/>
            <person name="Lapidus A."/>
            <person name="Nolan M."/>
            <person name="Lucas S."/>
            <person name="Hammon N."/>
            <person name="Deshpande S."/>
            <person name="Cheng J.F."/>
            <person name="Chertkov O."/>
            <person name="Davenport K."/>
            <person name="Tapia R."/>
            <person name="Han C."/>
            <person name="Goodwin L."/>
            <person name="Pitluck S."/>
            <person name="Liolios K."/>
            <person name="Mavromatis K."/>
            <person name="Ivanova N."/>
            <person name="Mikhailova N."/>
            <person name="Pati A."/>
            <person name="Chen A."/>
            <person name="Palaniappan K."/>
            <person name="Land M."/>
            <person name="Hauser L."/>
            <person name="Chang Y.J."/>
            <person name="Jeffries C.D."/>
            <person name="Detter J.C."/>
            <person name="Brambilla E."/>
            <person name="Kannan K.P."/>
            <person name="Djao O.D."/>
            <person name="Rohde M."/>
            <person name="Pukall R."/>
            <person name="Spring S."/>
            <person name="Goker M."/>
            <person name="Sikorski J."/>
            <person name="Woyke T."/>
            <person name="Bristow J."/>
            <person name="Eisen J.A."/>
            <person name="Markowitz V."/>
            <person name="Hugenholtz P."/>
            <person name="Kyrpides N.C."/>
            <person name="Klenk H.P."/>
        </authorList>
    </citation>
    <scope>NUCLEOTIDE SEQUENCE [LARGE SCALE GENOMIC DNA]</scope>
    <source>
        <strain evidence="3">ATCC 33891 / DSM 2032 / 1pr3</strain>
    </source>
</reference>
<gene>
    <name evidence="2" type="ordered locus">Despr_3186</name>
</gene>
<dbReference type="AlphaFoldDB" id="A0A7U4DQN8"/>
<dbReference type="GO" id="GO:0016757">
    <property type="term" value="F:glycosyltransferase activity"/>
    <property type="evidence" value="ECO:0007669"/>
    <property type="project" value="TreeGrafter"/>
</dbReference>
<dbReference type="Gene3D" id="3.40.50.2000">
    <property type="entry name" value="Glycogen Phosphorylase B"/>
    <property type="match status" value="2"/>
</dbReference>
<dbReference type="Proteomes" id="UP000006365">
    <property type="component" value="Chromosome"/>
</dbReference>
<keyword evidence="2" id="KW-0808">Transferase</keyword>
<name>A0A7U4DQN8_DESPD</name>
<feature type="domain" description="Glycosyltransferase subfamily 4-like N-terminal" evidence="1">
    <location>
        <begin position="6"/>
        <end position="154"/>
    </location>
</feature>
<dbReference type="SUPFAM" id="SSF53756">
    <property type="entry name" value="UDP-Glycosyltransferase/glycogen phosphorylase"/>
    <property type="match status" value="1"/>
</dbReference>
<dbReference type="CDD" id="cd03808">
    <property type="entry name" value="GT4_CapM-like"/>
    <property type="match status" value="1"/>
</dbReference>
<accession>A0A7U4DQN8</accession>
<protein>
    <submittedName>
        <fullName evidence="2">Glycosyl transferase group 1</fullName>
    </submittedName>
</protein>
<dbReference type="Pfam" id="PF13477">
    <property type="entry name" value="Glyco_trans_4_2"/>
    <property type="match status" value="1"/>
</dbReference>
<dbReference type="PANTHER" id="PTHR12526:SF638">
    <property type="entry name" value="SPORE COAT PROTEIN SA"/>
    <property type="match status" value="1"/>
</dbReference>
<dbReference type="EMBL" id="CP002364">
    <property type="protein sequence ID" value="ADW19314.1"/>
    <property type="molecule type" value="Genomic_DNA"/>
</dbReference>